<organism evidence="2 3">
    <name type="scientific">Marinoscillum luteum</name>
    <dbReference type="NCBI Taxonomy" id="861051"/>
    <lineage>
        <taxon>Bacteria</taxon>
        <taxon>Pseudomonadati</taxon>
        <taxon>Bacteroidota</taxon>
        <taxon>Cytophagia</taxon>
        <taxon>Cytophagales</taxon>
        <taxon>Reichenbachiellaceae</taxon>
        <taxon>Marinoscillum</taxon>
    </lineage>
</organism>
<accession>A0ABW7NEY3</accession>
<feature type="chain" id="PRO_5045065887" evidence="1">
    <location>
        <begin position="21"/>
        <end position="336"/>
    </location>
</feature>
<sequence length="336" mass="36353">MKKIILTVAILAMICGSALAQSVTEKEVKISGYGEKKLKKAPRKVYIANFRVYFHVIASATAKSTGGSTIGGGSYKGSTSTTMTVAVDGVDVPDFQKVTDDTYNRFVADLKSKGFEIISTAEASKIEFYEDWEIKEGGQVNYANVPGYVSVTPTGTQYMVKKETRKGREKSTFIDRTPRISKELEDAIVIEATFAFPFIEMKTNSSNMVGFSSVKAKTNFELGSAAGSDGLANLFENSQVKFTAGSGPGAAADAYLAADLKKPIALEGVFKDEKFKEFSAAKSTPAYYGIVFVTNTKDQVTNTAACDQQKYVEATTKAINGYIDLALEAFYDNAIK</sequence>
<comment type="caution">
    <text evidence="2">The sequence shown here is derived from an EMBL/GenBank/DDBJ whole genome shotgun (WGS) entry which is preliminary data.</text>
</comment>
<keyword evidence="3" id="KW-1185">Reference proteome</keyword>
<proteinExistence type="predicted"/>
<protein>
    <submittedName>
        <fullName evidence="2">Uncharacterized protein</fullName>
    </submittedName>
</protein>
<dbReference type="RefSeq" id="WP_159582654.1">
    <property type="nucleotide sequence ID" value="NZ_JBIPKE010000019.1"/>
</dbReference>
<feature type="signal peptide" evidence="1">
    <location>
        <begin position="1"/>
        <end position="20"/>
    </location>
</feature>
<dbReference type="EMBL" id="JBIPKE010000019">
    <property type="protein sequence ID" value="MFH6985314.1"/>
    <property type="molecule type" value="Genomic_DNA"/>
</dbReference>
<evidence type="ECO:0000256" key="1">
    <source>
        <dbReference type="SAM" id="SignalP"/>
    </source>
</evidence>
<evidence type="ECO:0000313" key="3">
    <source>
        <dbReference type="Proteomes" id="UP001610063"/>
    </source>
</evidence>
<gene>
    <name evidence="2" type="ORF">ACHKAR_17810</name>
</gene>
<keyword evidence="1" id="KW-0732">Signal</keyword>
<dbReference type="Proteomes" id="UP001610063">
    <property type="component" value="Unassembled WGS sequence"/>
</dbReference>
<name>A0ABW7NEY3_9BACT</name>
<reference evidence="2 3" key="1">
    <citation type="journal article" date="2013" name="Int. J. Syst. Evol. Microbiol.">
        <title>Marinoscillum luteum sp. nov., isolated from marine sediment.</title>
        <authorList>
            <person name="Cha I.T."/>
            <person name="Park S.J."/>
            <person name="Kim S.J."/>
            <person name="Kim J.G."/>
            <person name="Jung M.Y."/>
            <person name="Shin K.S."/>
            <person name="Kwon K.K."/>
            <person name="Yang S.H."/>
            <person name="Seo Y.S."/>
            <person name="Rhee S.K."/>
        </authorList>
    </citation>
    <scope>NUCLEOTIDE SEQUENCE [LARGE SCALE GENOMIC DNA]</scope>
    <source>
        <strain evidence="2 3">KCTC 23939</strain>
    </source>
</reference>
<evidence type="ECO:0000313" key="2">
    <source>
        <dbReference type="EMBL" id="MFH6985314.1"/>
    </source>
</evidence>